<dbReference type="Proteomes" id="UP001187192">
    <property type="component" value="Unassembled WGS sequence"/>
</dbReference>
<accession>A0AA88D4E9</accession>
<reference evidence="2" key="1">
    <citation type="submission" date="2023-07" db="EMBL/GenBank/DDBJ databases">
        <title>draft genome sequence of fig (Ficus carica).</title>
        <authorList>
            <person name="Takahashi T."/>
            <person name="Nishimura K."/>
        </authorList>
    </citation>
    <scope>NUCLEOTIDE SEQUENCE</scope>
</reference>
<sequence length="64" mass="7186">MATISNRQEADATRRSQTCEEQTRFSPPLCCDGDGERNWELQIWVSVGAGERKGRERDTGKTGI</sequence>
<proteinExistence type="predicted"/>
<evidence type="ECO:0000313" key="3">
    <source>
        <dbReference type="Proteomes" id="UP001187192"/>
    </source>
</evidence>
<protein>
    <submittedName>
        <fullName evidence="2">Uncharacterized protein</fullName>
    </submittedName>
</protein>
<evidence type="ECO:0000313" key="2">
    <source>
        <dbReference type="EMBL" id="GMN44035.1"/>
    </source>
</evidence>
<name>A0AA88D4E9_FICCA</name>
<evidence type="ECO:0000256" key="1">
    <source>
        <dbReference type="SAM" id="MobiDB-lite"/>
    </source>
</evidence>
<organism evidence="2 3">
    <name type="scientific">Ficus carica</name>
    <name type="common">Common fig</name>
    <dbReference type="NCBI Taxonomy" id="3494"/>
    <lineage>
        <taxon>Eukaryota</taxon>
        <taxon>Viridiplantae</taxon>
        <taxon>Streptophyta</taxon>
        <taxon>Embryophyta</taxon>
        <taxon>Tracheophyta</taxon>
        <taxon>Spermatophyta</taxon>
        <taxon>Magnoliopsida</taxon>
        <taxon>eudicotyledons</taxon>
        <taxon>Gunneridae</taxon>
        <taxon>Pentapetalae</taxon>
        <taxon>rosids</taxon>
        <taxon>fabids</taxon>
        <taxon>Rosales</taxon>
        <taxon>Moraceae</taxon>
        <taxon>Ficeae</taxon>
        <taxon>Ficus</taxon>
    </lineage>
</organism>
<gene>
    <name evidence="2" type="ORF">TIFTF001_013232</name>
</gene>
<feature type="compositionally biased region" description="Basic and acidic residues" evidence="1">
    <location>
        <begin position="8"/>
        <end position="23"/>
    </location>
</feature>
<keyword evidence="3" id="KW-1185">Reference proteome</keyword>
<dbReference type="AlphaFoldDB" id="A0AA88D4E9"/>
<comment type="caution">
    <text evidence="2">The sequence shown here is derived from an EMBL/GenBank/DDBJ whole genome shotgun (WGS) entry which is preliminary data.</text>
</comment>
<feature type="region of interest" description="Disordered" evidence="1">
    <location>
        <begin position="1"/>
        <end position="27"/>
    </location>
</feature>
<dbReference type="EMBL" id="BTGU01000017">
    <property type="protein sequence ID" value="GMN44035.1"/>
    <property type="molecule type" value="Genomic_DNA"/>
</dbReference>